<evidence type="ECO:0000313" key="8">
    <source>
        <dbReference type="EMBL" id="CAG9839588.1"/>
    </source>
</evidence>
<keyword evidence="4" id="KW-1015">Disulfide bond</keyword>
<dbReference type="Proteomes" id="UP001153709">
    <property type="component" value="Chromosome 8"/>
</dbReference>
<evidence type="ECO:0000259" key="7">
    <source>
        <dbReference type="Pfam" id="PF00135"/>
    </source>
</evidence>
<dbReference type="InterPro" id="IPR002018">
    <property type="entry name" value="CarbesteraseB"/>
</dbReference>
<proteinExistence type="inferred from homology"/>
<evidence type="ECO:0000256" key="4">
    <source>
        <dbReference type="ARBA" id="ARBA00023157"/>
    </source>
</evidence>
<evidence type="ECO:0000256" key="3">
    <source>
        <dbReference type="ARBA" id="ARBA00022801"/>
    </source>
</evidence>
<dbReference type="EMBL" id="OU898283">
    <property type="protein sequence ID" value="CAG9839588.1"/>
    <property type="molecule type" value="Genomic_DNA"/>
</dbReference>
<keyword evidence="2" id="KW-0719">Serine esterase</keyword>
<dbReference type="Gene3D" id="3.40.50.1820">
    <property type="entry name" value="alpha/beta hydrolase"/>
    <property type="match status" value="1"/>
</dbReference>
<evidence type="ECO:0000313" key="9">
    <source>
        <dbReference type="Proteomes" id="UP001153709"/>
    </source>
</evidence>
<dbReference type="SUPFAM" id="SSF53474">
    <property type="entry name" value="alpha/beta-Hydrolases"/>
    <property type="match status" value="1"/>
</dbReference>
<dbReference type="InterPro" id="IPR019826">
    <property type="entry name" value="Carboxylesterase_B_AS"/>
</dbReference>
<comment type="similarity">
    <text evidence="1 6">Belongs to the type-B carboxylesterase/lipase family.</text>
</comment>
<keyword evidence="3 6" id="KW-0378">Hydrolase</keyword>
<organism evidence="8 9">
    <name type="scientific">Diabrotica balteata</name>
    <name type="common">Banded cucumber beetle</name>
    <dbReference type="NCBI Taxonomy" id="107213"/>
    <lineage>
        <taxon>Eukaryota</taxon>
        <taxon>Metazoa</taxon>
        <taxon>Ecdysozoa</taxon>
        <taxon>Arthropoda</taxon>
        <taxon>Hexapoda</taxon>
        <taxon>Insecta</taxon>
        <taxon>Pterygota</taxon>
        <taxon>Neoptera</taxon>
        <taxon>Endopterygota</taxon>
        <taxon>Coleoptera</taxon>
        <taxon>Polyphaga</taxon>
        <taxon>Cucujiformia</taxon>
        <taxon>Chrysomeloidea</taxon>
        <taxon>Chrysomelidae</taxon>
        <taxon>Galerucinae</taxon>
        <taxon>Diabroticina</taxon>
        <taxon>Diabroticites</taxon>
        <taxon>Diabrotica</taxon>
    </lineage>
</organism>
<dbReference type="Pfam" id="PF00135">
    <property type="entry name" value="COesterase"/>
    <property type="match status" value="1"/>
</dbReference>
<dbReference type="OrthoDB" id="408631at2759"/>
<dbReference type="EC" id="3.1.1.-" evidence="6"/>
<name>A0A9N9XHG7_DIABA</name>
<dbReference type="InterPro" id="IPR050309">
    <property type="entry name" value="Type-B_Carboxylest/Lipase"/>
</dbReference>
<dbReference type="AlphaFoldDB" id="A0A9N9XHG7"/>
<dbReference type="PANTHER" id="PTHR11559">
    <property type="entry name" value="CARBOXYLESTERASE"/>
    <property type="match status" value="1"/>
</dbReference>
<dbReference type="PROSITE" id="PS00122">
    <property type="entry name" value="CARBOXYLESTERASE_B_1"/>
    <property type="match status" value="1"/>
</dbReference>
<evidence type="ECO:0000256" key="1">
    <source>
        <dbReference type="ARBA" id="ARBA00005964"/>
    </source>
</evidence>
<dbReference type="GO" id="GO:0052689">
    <property type="term" value="F:carboxylic ester hydrolase activity"/>
    <property type="evidence" value="ECO:0007669"/>
    <property type="project" value="UniProtKB-KW"/>
</dbReference>
<evidence type="ECO:0000256" key="2">
    <source>
        <dbReference type="ARBA" id="ARBA00022487"/>
    </source>
</evidence>
<feature type="domain" description="Carboxylesterase type B" evidence="7">
    <location>
        <begin position="27"/>
        <end position="539"/>
    </location>
</feature>
<evidence type="ECO:0000256" key="6">
    <source>
        <dbReference type="RuleBase" id="RU361235"/>
    </source>
</evidence>
<dbReference type="InterPro" id="IPR029058">
    <property type="entry name" value="AB_hydrolase_fold"/>
</dbReference>
<sequence length="560" mass="63701">MKSCVYDCLIIFTIVYPSNSEKTLYKEIRIADGPIRGRILKTDRNNVYYAFQDIPYAKPPTGDLRLKEPTPPEKWTKVLNATDNLKICPQFQEGHEDKKENEDCLVLNVYTPVDPQRTCTQLPVFVWIHGGAFTIFSGIKDVYGPDYYIDKGVVVVTMNYRLGPLGFISTEDDVIPKNLGLKDQLLAIKWVKKNIASFGGDPNKVTLGGQSAGAVSTGYHILNTREPGLFRGAILESGSALNCFSLQKHAREFAFTLGSMLDSKISDSSSSTELLSVLMSAKLKDLQEATFKMATRKIEYTNCFPNVDMQWSPVIEFNNDSSSLILGLSHEKVKNGQINRVPILIGVNSQELLFYGAPRIKILCDGFDLVYSMIINKNLRIKSENKKTAATEIREIYTNFTLRSDVTTCINSASAAMFNVPSQEYAVLHSEYADTYYYNFSYRGLLGKMSYHVEGQKGVGHFEEISYFWKNNTLIRQTMPKQDWVISNRVMELWTQFIKYLNPTAKRCRISGKVSWPKVTSTDFDYLDINSELLVKKHPKHFLEWKAVYNKYADEKLDTY</sequence>
<accession>A0A9N9XHG7</accession>
<reference evidence="8" key="1">
    <citation type="submission" date="2022-01" db="EMBL/GenBank/DDBJ databases">
        <authorList>
            <person name="King R."/>
        </authorList>
    </citation>
    <scope>NUCLEOTIDE SEQUENCE</scope>
</reference>
<gene>
    <name evidence="8" type="ORF">DIABBA_LOCUS12343</name>
</gene>
<keyword evidence="9" id="KW-1185">Reference proteome</keyword>
<protein>
    <recommendedName>
        <fullName evidence="6">Carboxylic ester hydrolase</fullName>
        <ecNumber evidence="6">3.1.1.-</ecNumber>
    </recommendedName>
</protein>
<evidence type="ECO:0000256" key="5">
    <source>
        <dbReference type="ARBA" id="ARBA00023180"/>
    </source>
</evidence>
<keyword evidence="5" id="KW-0325">Glycoprotein</keyword>